<evidence type="ECO:0000313" key="3">
    <source>
        <dbReference type="Proteomes" id="UP000320216"/>
    </source>
</evidence>
<proteinExistence type="predicted"/>
<feature type="region of interest" description="Disordered" evidence="1">
    <location>
        <begin position="102"/>
        <end position="335"/>
    </location>
</feature>
<accession>A0A5B8M4U3</accession>
<dbReference type="EMBL" id="CP042305">
    <property type="protein sequence ID" value="QDZ15363.1"/>
    <property type="molecule type" value="Genomic_DNA"/>
</dbReference>
<dbReference type="AlphaFoldDB" id="A0A5B8M4U3"/>
<feature type="compositionally biased region" description="Basic and acidic residues" evidence="1">
    <location>
        <begin position="282"/>
        <end position="310"/>
    </location>
</feature>
<evidence type="ECO:0000256" key="1">
    <source>
        <dbReference type="SAM" id="MobiDB-lite"/>
    </source>
</evidence>
<feature type="compositionally biased region" description="Basic residues" evidence="1">
    <location>
        <begin position="267"/>
        <end position="276"/>
    </location>
</feature>
<gene>
    <name evidence="2" type="ORF">FPZ11_11850</name>
</gene>
<feature type="region of interest" description="Disordered" evidence="1">
    <location>
        <begin position="1"/>
        <end position="24"/>
    </location>
</feature>
<organism evidence="2 3">
    <name type="scientific">Humibacter ginsenosidimutans</name>
    <dbReference type="NCBI Taxonomy" id="2599293"/>
    <lineage>
        <taxon>Bacteria</taxon>
        <taxon>Bacillati</taxon>
        <taxon>Actinomycetota</taxon>
        <taxon>Actinomycetes</taxon>
        <taxon>Micrococcales</taxon>
        <taxon>Microbacteriaceae</taxon>
        <taxon>Humibacter</taxon>
    </lineage>
</organism>
<dbReference type="OrthoDB" id="4974465at2"/>
<evidence type="ECO:0000313" key="2">
    <source>
        <dbReference type="EMBL" id="QDZ15363.1"/>
    </source>
</evidence>
<sequence>MTDPLLPARSTPVPSAPESGDGEQVFLSRRERRAYEQAAAQDATPASATPVAAPAETVAHTTYAAPQYPSQALSFPEAQSAAAQQQAPALRPHVPPFEAATTVAPAALPSPAQQVTADAVPASGRPTTTPAPEPRQDSFAELLGLFDEPEQQAPHRATTVEVRERDAQRSAPVHPADRGATDRSHGPGGDDARRAPDLRRAPDAARNHQLDEIPVSTQTGRVRLRPDELARATDSAPVPIALPGPGAEASWGAPGVGVAGGASSSPRRGHRDRQNRRATPSADDRGSERGGRRSEPRTGSKREPKTEAKQVARGKRSTSTARALSTTPRRARLSLRRRSPLAKLIAKTAIMVAAAGLVATTAVPAYAQFDDPVVNSATSGKLQTLAVGSVDSGSIDSTSYSAHTLSTALDSTLGTVVAPETQALAKQLMSAVTQGRLTGSSPDHIFEIRYLAAGEAVPGCGIDYRVLQAIAFALTKFNTVGVSDINRHCTGQIEGAGTASAHYTDGGGHAVDFFLLNGHALSGGDSDSIKLIEALDGVVPAHSTVGQVNCRSSLSLEHFQQIDDTCNHVHIDFLDATGATLLD</sequence>
<feature type="compositionally biased region" description="Low complexity" evidence="1">
    <location>
        <begin position="317"/>
        <end position="328"/>
    </location>
</feature>
<dbReference type="Proteomes" id="UP000320216">
    <property type="component" value="Chromosome"/>
</dbReference>
<name>A0A5B8M4U3_9MICO</name>
<feature type="region of interest" description="Disordered" evidence="1">
    <location>
        <begin position="34"/>
        <end position="53"/>
    </location>
</feature>
<dbReference type="KEGG" id="huw:FPZ11_11850"/>
<feature type="compositionally biased region" description="Low complexity" evidence="1">
    <location>
        <begin position="36"/>
        <end position="53"/>
    </location>
</feature>
<protein>
    <submittedName>
        <fullName evidence="2">Uncharacterized protein</fullName>
    </submittedName>
</protein>
<dbReference type="RefSeq" id="WP_146321169.1">
    <property type="nucleotide sequence ID" value="NZ_CP042305.1"/>
</dbReference>
<keyword evidence="3" id="KW-1185">Reference proteome</keyword>
<reference evidence="2 3" key="1">
    <citation type="submission" date="2019-07" db="EMBL/GenBank/DDBJ databases">
        <title>Full genome sequence of Humibacter sp. WJ7-1.</title>
        <authorList>
            <person name="Im W.-T."/>
        </authorList>
    </citation>
    <scope>NUCLEOTIDE SEQUENCE [LARGE SCALE GENOMIC DNA]</scope>
    <source>
        <strain evidence="2 3">WJ7-1</strain>
    </source>
</reference>
<feature type="compositionally biased region" description="Basic and acidic residues" evidence="1">
    <location>
        <begin position="175"/>
        <end position="211"/>
    </location>
</feature>